<dbReference type="OrthoDB" id="9803036at2"/>
<dbReference type="PANTHER" id="PTHR13061">
    <property type="entry name" value="DYNACTIN SUBUNIT P25"/>
    <property type="match status" value="1"/>
</dbReference>
<evidence type="ECO:0000313" key="2">
    <source>
        <dbReference type="Proteomes" id="UP000191905"/>
    </source>
</evidence>
<accession>A0A1V8RQR4</accession>
<dbReference type="InterPro" id="IPR011004">
    <property type="entry name" value="Trimer_LpxA-like_sf"/>
</dbReference>
<dbReference type="RefSeq" id="WP_080919721.1">
    <property type="nucleotide sequence ID" value="NZ_MDET01000014.1"/>
</dbReference>
<name>A0A1V8RQR4_9HYPH</name>
<evidence type="ECO:0000313" key="1">
    <source>
        <dbReference type="EMBL" id="OQM75551.1"/>
    </source>
</evidence>
<dbReference type="AlphaFoldDB" id="A0A1V8RQR4"/>
<dbReference type="InterPro" id="IPR050484">
    <property type="entry name" value="Transf_Hexapept/Carb_Anhydrase"/>
</dbReference>
<dbReference type="Pfam" id="PF00132">
    <property type="entry name" value="Hexapep"/>
    <property type="match status" value="2"/>
</dbReference>
<sequence length="203" mass="21454">MILPDGSLYPKIHPTARIAPNAVISGDVEIGPDTSVGFGTVIVAESGPVRIAGKTVIMENAVLRGIRGCPLHVGRNVLIGPRAVLNGCVIGEEAFIATGATIFNGAIIGARAEVRINAIVHLRTRLAAGAMVPLGWIAVGDPAHILPPDRHEEIWTIQKELDFPSFVFGVARPPEGETIMRDVIPRYAAMLARRHAGDADAGI</sequence>
<proteinExistence type="predicted"/>
<dbReference type="SUPFAM" id="SSF51161">
    <property type="entry name" value="Trimeric LpxA-like enzymes"/>
    <property type="match status" value="1"/>
</dbReference>
<protein>
    <submittedName>
        <fullName evidence="1">Transferase</fullName>
    </submittedName>
</protein>
<keyword evidence="2" id="KW-1185">Reference proteome</keyword>
<dbReference type="STRING" id="1873176.BFN67_17345"/>
<dbReference type="EMBL" id="MDET01000014">
    <property type="protein sequence ID" value="OQM75551.1"/>
    <property type="molecule type" value="Genomic_DNA"/>
</dbReference>
<dbReference type="InterPro" id="IPR001451">
    <property type="entry name" value="Hexapep"/>
</dbReference>
<dbReference type="Gene3D" id="2.160.10.10">
    <property type="entry name" value="Hexapeptide repeat proteins"/>
    <property type="match status" value="1"/>
</dbReference>
<keyword evidence="1" id="KW-0808">Transferase</keyword>
<gene>
    <name evidence="1" type="ORF">BFN67_17345</name>
</gene>
<organism evidence="1 2">
    <name type="scientific">Manganibacter manganicus</name>
    <dbReference type="NCBI Taxonomy" id="1873176"/>
    <lineage>
        <taxon>Bacteria</taxon>
        <taxon>Pseudomonadati</taxon>
        <taxon>Pseudomonadota</taxon>
        <taxon>Alphaproteobacteria</taxon>
        <taxon>Hyphomicrobiales</taxon>
        <taxon>Phyllobacteriaceae</taxon>
        <taxon>Manganibacter</taxon>
    </lineage>
</organism>
<dbReference type="Proteomes" id="UP000191905">
    <property type="component" value="Unassembled WGS sequence"/>
</dbReference>
<reference evidence="1 2" key="1">
    <citation type="journal article" date="2016" name="Int. J. Syst. Evol. Microbiol.">
        <title>Pseudaminobacter manganicus sp. nov., isolated from sludge of a manganese mine.</title>
        <authorList>
            <person name="Li J."/>
            <person name="Huang J."/>
            <person name="Liao S."/>
            <person name="Wang G."/>
        </authorList>
    </citation>
    <scope>NUCLEOTIDE SEQUENCE [LARGE SCALE GENOMIC DNA]</scope>
    <source>
        <strain evidence="1 2">JH-7</strain>
    </source>
</reference>
<dbReference type="PANTHER" id="PTHR13061:SF29">
    <property type="entry name" value="GAMMA CARBONIC ANHYDRASE-LIKE 1, MITOCHONDRIAL-RELATED"/>
    <property type="match status" value="1"/>
</dbReference>
<comment type="caution">
    <text evidence="1">The sequence shown here is derived from an EMBL/GenBank/DDBJ whole genome shotgun (WGS) entry which is preliminary data.</text>
</comment>
<dbReference type="GO" id="GO:0016740">
    <property type="term" value="F:transferase activity"/>
    <property type="evidence" value="ECO:0007669"/>
    <property type="project" value="UniProtKB-KW"/>
</dbReference>